<evidence type="ECO:0000259" key="9">
    <source>
        <dbReference type="PROSITE" id="PS50217"/>
    </source>
</evidence>
<gene>
    <name evidence="10" type="ORF">FOA43_002084</name>
</gene>
<dbReference type="InterPro" id="IPR046347">
    <property type="entry name" value="bZIP_sf"/>
</dbReference>
<dbReference type="Proteomes" id="UP000662931">
    <property type="component" value="Chromosome 2"/>
</dbReference>
<keyword evidence="6" id="KW-0834">Unfolded protein response</keyword>
<evidence type="ECO:0000256" key="5">
    <source>
        <dbReference type="ARBA" id="ARBA00023163"/>
    </source>
</evidence>
<organism evidence="10 11">
    <name type="scientific">Eeniella nana</name>
    <name type="common">Yeast</name>
    <name type="synonym">Brettanomyces nanus</name>
    <dbReference type="NCBI Taxonomy" id="13502"/>
    <lineage>
        <taxon>Eukaryota</taxon>
        <taxon>Fungi</taxon>
        <taxon>Dikarya</taxon>
        <taxon>Ascomycota</taxon>
        <taxon>Saccharomycotina</taxon>
        <taxon>Pichiomycetes</taxon>
        <taxon>Pichiales</taxon>
        <taxon>Pichiaceae</taxon>
        <taxon>Brettanomyces</taxon>
    </lineage>
</organism>
<dbReference type="AlphaFoldDB" id="A0A875RYZ0"/>
<comment type="subcellular location">
    <subcellularLocation>
        <location evidence="1">Nucleus</location>
    </subcellularLocation>
</comment>
<dbReference type="SMART" id="SM00338">
    <property type="entry name" value="BRLZ"/>
    <property type="match status" value="1"/>
</dbReference>
<evidence type="ECO:0000256" key="7">
    <source>
        <dbReference type="ARBA" id="ARBA00023242"/>
    </source>
</evidence>
<dbReference type="Pfam" id="PF07716">
    <property type="entry name" value="bZIP_2"/>
    <property type="match status" value="1"/>
</dbReference>
<feature type="compositionally biased region" description="Low complexity" evidence="8">
    <location>
        <begin position="169"/>
        <end position="181"/>
    </location>
</feature>
<evidence type="ECO:0000256" key="6">
    <source>
        <dbReference type="ARBA" id="ARBA00023230"/>
    </source>
</evidence>
<keyword evidence="4" id="KW-0238">DNA-binding</keyword>
<dbReference type="OrthoDB" id="674948at2759"/>
<dbReference type="GO" id="GO:0006986">
    <property type="term" value="P:response to unfolded protein"/>
    <property type="evidence" value="ECO:0007669"/>
    <property type="project" value="UniProtKB-KW"/>
</dbReference>
<dbReference type="InterPro" id="IPR004827">
    <property type="entry name" value="bZIP"/>
</dbReference>
<accession>A0A875RYZ0</accession>
<dbReference type="GO" id="GO:0000981">
    <property type="term" value="F:DNA-binding transcription factor activity, RNA polymerase II-specific"/>
    <property type="evidence" value="ECO:0007669"/>
    <property type="project" value="InterPro"/>
</dbReference>
<dbReference type="InterPro" id="IPR044280">
    <property type="entry name" value="Hac1/HY5"/>
</dbReference>
<evidence type="ECO:0000256" key="2">
    <source>
        <dbReference type="ARBA" id="ARBA00007163"/>
    </source>
</evidence>
<dbReference type="KEGG" id="bnn:FOA43_002084"/>
<feature type="domain" description="BZIP" evidence="9">
    <location>
        <begin position="37"/>
        <end position="74"/>
    </location>
</feature>
<dbReference type="PROSITE" id="PS50217">
    <property type="entry name" value="BZIP"/>
    <property type="match status" value="1"/>
</dbReference>
<feature type="region of interest" description="Disordered" evidence="8">
    <location>
        <begin position="120"/>
        <end position="197"/>
    </location>
</feature>
<keyword evidence="11" id="KW-1185">Reference proteome</keyword>
<sequence>MVKTKSSPAPITPVVLPNGKIGTLPPRKRARTKEEKEQRRIERIIRNRRAAHTSREKKRRHVEQLEKYAKQLEQCIARFSDTQSQLVGIQNQLVFKLDDAGIDYTDIDLDLKLANCVDRPDNLDLDTSSRPIKRQKSNPKEESPMDSPLSEIPSPPFEAGLKAEKDSQSSESTQSDVSTQQFQGIFTPPPSTSSSKFKLDENDILKQDYSPLFDDDDIFMPQEKLEADNSLKLFEQNIAGNEAEEAVESKMALGLLDQSSDVFHPDNMDYLNCLNDVHHSAVMMSL</sequence>
<evidence type="ECO:0000256" key="3">
    <source>
        <dbReference type="ARBA" id="ARBA00023015"/>
    </source>
</evidence>
<dbReference type="GO" id="GO:0005634">
    <property type="term" value="C:nucleus"/>
    <property type="evidence" value="ECO:0007669"/>
    <property type="project" value="UniProtKB-SubCell"/>
</dbReference>
<evidence type="ECO:0000313" key="11">
    <source>
        <dbReference type="Proteomes" id="UP000662931"/>
    </source>
</evidence>
<evidence type="ECO:0000256" key="1">
    <source>
        <dbReference type="ARBA" id="ARBA00004123"/>
    </source>
</evidence>
<evidence type="ECO:0000256" key="8">
    <source>
        <dbReference type="SAM" id="MobiDB-lite"/>
    </source>
</evidence>
<dbReference type="GO" id="GO:0045944">
    <property type="term" value="P:positive regulation of transcription by RNA polymerase II"/>
    <property type="evidence" value="ECO:0007669"/>
    <property type="project" value="InterPro"/>
</dbReference>
<comment type="similarity">
    <text evidence="2">Belongs to the bZIP family.</text>
</comment>
<dbReference type="PANTHER" id="PTHR46714">
    <property type="entry name" value="TRANSCRIPTIONAL ACTIVATOR HAC1"/>
    <property type="match status" value="1"/>
</dbReference>
<keyword evidence="5" id="KW-0804">Transcription</keyword>
<dbReference type="Gene3D" id="1.20.5.170">
    <property type="match status" value="1"/>
</dbReference>
<dbReference type="PROSITE" id="PS00036">
    <property type="entry name" value="BZIP_BASIC"/>
    <property type="match status" value="1"/>
</dbReference>
<dbReference type="EMBL" id="CP064813">
    <property type="protein sequence ID" value="QPG74751.1"/>
    <property type="molecule type" value="Genomic_DNA"/>
</dbReference>
<feature type="region of interest" description="Disordered" evidence="8">
    <location>
        <begin position="1"/>
        <end position="39"/>
    </location>
</feature>
<dbReference type="GeneID" id="62195485"/>
<dbReference type="PANTHER" id="PTHR46714:SF6">
    <property type="entry name" value="TRANSCRIPTIONAL ACTIVATOR HAC1"/>
    <property type="match status" value="1"/>
</dbReference>
<evidence type="ECO:0000256" key="4">
    <source>
        <dbReference type="ARBA" id="ARBA00023125"/>
    </source>
</evidence>
<proteinExistence type="inferred from homology"/>
<keyword evidence="7" id="KW-0539">Nucleus</keyword>
<reference evidence="10" key="1">
    <citation type="submission" date="2020-10" db="EMBL/GenBank/DDBJ databases">
        <authorList>
            <person name="Roach M.J.R."/>
        </authorList>
    </citation>
    <scope>NUCLEOTIDE SEQUENCE</scope>
    <source>
        <strain evidence="10">CBS 1945</strain>
    </source>
</reference>
<dbReference type="RefSeq" id="XP_038778316.1">
    <property type="nucleotide sequence ID" value="XM_038922388.1"/>
</dbReference>
<keyword evidence="3" id="KW-0805">Transcription regulation</keyword>
<dbReference type="SUPFAM" id="SSF57959">
    <property type="entry name" value="Leucine zipper domain"/>
    <property type="match status" value="1"/>
</dbReference>
<evidence type="ECO:0000313" key="10">
    <source>
        <dbReference type="EMBL" id="QPG74751.1"/>
    </source>
</evidence>
<dbReference type="GO" id="GO:0003677">
    <property type="term" value="F:DNA binding"/>
    <property type="evidence" value="ECO:0007669"/>
    <property type="project" value="UniProtKB-KW"/>
</dbReference>
<protein>
    <recommendedName>
        <fullName evidence="9">BZIP domain-containing protein</fullName>
    </recommendedName>
</protein>
<name>A0A875RYZ0_EENNA</name>